<keyword evidence="1" id="KW-1133">Transmembrane helix</keyword>
<protein>
    <submittedName>
        <fullName evidence="2">Uncharacterized membrane protein (DUF485 family)</fullName>
    </submittedName>
</protein>
<accession>A0A543FJX6</accession>
<name>A0A543FJX6_9MICO</name>
<proteinExistence type="predicted"/>
<keyword evidence="1" id="KW-0812">Transmembrane</keyword>
<keyword evidence="3" id="KW-1185">Reference proteome</keyword>
<feature type="transmembrane region" description="Helical" evidence="1">
    <location>
        <begin position="61"/>
        <end position="83"/>
    </location>
</feature>
<keyword evidence="1" id="KW-0472">Membrane</keyword>
<reference evidence="2 3" key="1">
    <citation type="submission" date="2019-06" db="EMBL/GenBank/DDBJ databases">
        <title>Sequencing the genomes of 1000 actinobacteria strains.</title>
        <authorList>
            <person name="Klenk H.-P."/>
        </authorList>
    </citation>
    <scope>NUCLEOTIDE SEQUENCE [LARGE SCALE GENOMIC DNA]</scope>
    <source>
        <strain evidence="2 3">DSM 105492</strain>
    </source>
</reference>
<dbReference type="OrthoDB" id="5186135at2"/>
<dbReference type="AlphaFoldDB" id="A0A543FJX6"/>
<sequence>MSDTPGEGPEAARPARVRVTAAGLGAPARPAFDLRPSAPGERATDPAAVYVRSLIRSQLRLGVVAATGFVVATVAFVLVLALVPDLSAAVVFGVPASWLLLGFGLYPLAITVAVLYVRAAARNEARYRALTVDE</sequence>
<dbReference type="RefSeq" id="WP_141892667.1">
    <property type="nucleotide sequence ID" value="NZ_BAABLH010000001.1"/>
</dbReference>
<dbReference type="EMBL" id="VFPE01000001">
    <property type="protein sequence ID" value="TQM34180.1"/>
    <property type="molecule type" value="Genomic_DNA"/>
</dbReference>
<feature type="transmembrane region" description="Helical" evidence="1">
    <location>
        <begin position="95"/>
        <end position="117"/>
    </location>
</feature>
<evidence type="ECO:0000313" key="2">
    <source>
        <dbReference type="EMBL" id="TQM34180.1"/>
    </source>
</evidence>
<gene>
    <name evidence="2" type="ORF">FB391_0467</name>
</gene>
<dbReference type="Proteomes" id="UP000320235">
    <property type="component" value="Unassembled WGS sequence"/>
</dbReference>
<evidence type="ECO:0000256" key="1">
    <source>
        <dbReference type="SAM" id="Phobius"/>
    </source>
</evidence>
<evidence type="ECO:0000313" key="3">
    <source>
        <dbReference type="Proteomes" id="UP000320235"/>
    </source>
</evidence>
<organism evidence="2 3">
    <name type="scientific">Microbacterium kyungheense</name>
    <dbReference type="NCBI Taxonomy" id="1263636"/>
    <lineage>
        <taxon>Bacteria</taxon>
        <taxon>Bacillati</taxon>
        <taxon>Actinomycetota</taxon>
        <taxon>Actinomycetes</taxon>
        <taxon>Micrococcales</taxon>
        <taxon>Microbacteriaceae</taxon>
        <taxon>Microbacterium</taxon>
    </lineage>
</organism>
<comment type="caution">
    <text evidence="2">The sequence shown here is derived from an EMBL/GenBank/DDBJ whole genome shotgun (WGS) entry which is preliminary data.</text>
</comment>